<keyword evidence="5 7" id="KW-1133">Transmembrane helix</keyword>
<protein>
    <recommendedName>
        <fullName evidence="8">Phosphatidic acid phosphatase type 2/haloperoxidase domain-containing protein</fullName>
    </recommendedName>
</protein>
<evidence type="ECO:0000256" key="6">
    <source>
        <dbReference type="ARBA" id="ARBA00023136"/>
    </source>
</evidence>
<dbReference type="Gene3D" id="1.20.144.10">
    <property type="entry name" value="Phosphatidic acid phosphatase type 2/haloperoxidase"/>
    <property type="match status" value="1"/>
</dbReference>
<evidence type="ECO:0000256" key="7">
    <source>
        <dbReference type="SAM" id="Phobius"/>
    </source>
</evidence>
<dbReference type="GO" id="GO:0016020">
    <property type="term" value="C:membrane"/>
    <property type="evidence" value="ECO:0007669"/>
    <property type="project" value="UniProtKB-SubCell"/>
</dbReference>
<comment type="subcellular location">
    <subcellularLocation>
        <location evidence="1">Membrane</location>
        <topology evidence="1">Multi-pass membrane protein</topology>
    </subcellularLocation>
</comment>
<feature type="domain" description="Phosphatidic acid phosphatase type 2/haloperoxidase" evidence="8">
    <location>
        <begin position="117"/>
        <end position="257"/>
    </location>
</feature>
<evidence type="ECO:0000256" key="4">
    <source>
        <dbReference type="ARBA" id="ARBA00022801"/>
    </source>
</evidence>
<dbReference type="SMART" id="SM00014">
    <property type="entry name" value="acidPPc"/>
    <property type="match status" value="1"/>
</dbReference>
<feature type="transmembrane region" description="Helical" evidence="7">
    <location>
        <begin position="82"/>
        <end position="103"/>
    </location>
</feature>
<dbReference type="GO" id="GO:0046839">
    <property type="term" value="P:phospholipid dephosphorylation"/>
    <property type="evidence" value="ECO:0007669"/>
    <property type="project" value="TreeGrafter"/>
</dbReference>
<keyword evidence="6 7" id="KW-0472">Membrane</keyword>
<dbReference type="InterPro" id="IPR000326">
    <property type="entry name" value="PAP2/HPO"/>
</dbReference>
<dbReference type="EMBL" id="JACMSC010000003">
    <property type="protein sequence ID" value="KAG6530133.1"/>
    <property type="molecule type" value="Genomic_DNA"/>
</dbReference>
<dbReference type="Pfam" id="PF01569">
    <property type="entry name" value="PAP2"/>
    <property type="match status" value="1"/>
</dbReference>
<feature type="transmembrane region" description="Helical" evidence="7">
    <location>
        <begin position="183"/>
        <end position="199"/>
    </location>
</feature>
<evidence type="ECO:0000313" key="9">
    <source>
        <dbReference type="EMBL" id="KAG6530133.1"/>
    </source>
</evidence>
<keyword evidence="3 7" id="KW-0812">Transmembrane</keyword>
<feature type="transmembrane region" description="Helical" evidence="7">
    <location>
        <begin position="211"/>
        <end position="231"/>
    </location>
</feature>
<proteinExistence type="inferred from homology"/>
<reference evidence="9 10" key="1">
    <citation type="submission" date="2020-08" db="EMBL/GenBank/DDBJ databases">
        <title>Plant Genome Project.</title>
        <authorList>
            <person name="Zhang R.-G."/>
        </authorList>
    </citation>
    <scope>NUCLEOTIDE SEQUENCE [LARGE SCALE GENOMIC DNA]</scope>
    <source>
        <tissue evidence="9">Rhizome</tissue>
    </source>
</reference>
<dbReference type="AlphaFoldDB" id="A0A8J5LTV6"/>
<dbReference type="GO" id="GO:0006644">
    <property type="term" value="P:phospholipid metabolic process"/>
    <property type="evidence" value="ECO:0007669"/>
    <property type="project" value="InterPro"/>
</dbReference>
<feature type="transmembrane region" description="Helical" evidence="7">
    <location>
        <begin position="243"/>
        <end position="261"/>
    </location>
</feature>
<evidence type="ECO:0000259" key="8">
    <source>
        <dbReference type="SMART" id="SM00014"/>
    </source>
</evidence>
<accession>A0A8J5LTV6</accession>
<evidence type="ECO:0000256" key="3">
    <source>
        <dbReference type="ARBA" id="ARBA00022692"/>
    </source>
</evidence>
<dbReference type="InterPro" id="IPR036938">
    <property type="entry name" value="PAP2/HPO_sf"/>
</dbReference>
<dbReference type="Proteomes" id="UP000734854">
    <property type="component" value="Unassembled WGS sequence"/>
</dbReference>
<name>A0A8J5LTV6_ZINOF</name>
<evidence type="ECO:0000256" key="5">
    <source>
        <dbReference type="ARBA" id="ARBA00022989"/>
    </source>
</evidence>
<dbReference type="PANTHER" id="PTHR10165:SF35">
    <property type="entry name" value="RE23632P"/>
    <property type="match status" value="1"/>
</dbReference>
<evidence type="ECO:0000256" key="1">
    <source>
        <dbReference type="ARBA" id="ARBA00004141"/>
    </source>
</evidence>
<gene>
    <name evidence="9" type="ORF">ZIOFF_012355</name>
</gene>
<comment type="caution">
    <text evidence="9">The sequence shown here is derived from an EMBL/GenBank/DDBJ whole genome shotgun (WGS) entry which is preliminary data.</text>
</comment>
<dbReference type="PANTHER" id="PTHR10165">
    <property type="entry name" value="LIPID PHOSPHATE PHOSPHATASE"/>
    <property type="match status" value="1"/>
</dbReference>
<dbReference type="SUPFAM" id="SSF48317">
    <property type="entry name" value="Acid phosphatase/Vanadium-dependent haloperoxidase"/>
    <property type="match status" value="1"/>
</dbReference>
<evidence type="ECO:0000256" key="2">
    <source>
        <dbReference type="ARBA" id="ARBA00008816"/>
    </source>
</evidence>
<dbReference type="FunFam" id="1.20.144.10:FF:000001">
    <property type="entry name" value="Lipid phosphate phosphatase 2"/>
    <property type="match status" value="1"/>
</dbReference>
<dbReference type="CDD" id="cd03390">
    <property type="entry name" value="PAP2_containing_1_like"/>
    <property type="match status" value="1"/>
</dbReference>
<sequence length="291" mass="32647">MFLSSSEFGDVQRQTMADIELSPGHTVTSHGAKLARFHLHDWVILLLLGGLEFLFYELDPFHRFVGRDMMTDLNYPLKRTTIPFWAVPIIAVFVPCLVFLAVYLRRKDVYDLHHAVLGILYSVLVTGMLTDGLKDAVGRPRPDFYWRCFPDGRAVYDDITARALCHGPKNSVDDGYKSFPSGHASWSFAGLGFFSWYLAGKIRAFDRRGHVAKLCLVMLPLSAATVVSITLVNDYMHHWDDVFAGGLLGSAIGSVCYLQFFPPPCQVHGWRSHASSRALAESRYPEAGEDI</sequence>
<dbReference type="InterPro" id="IPR043216">
    <property type="entry name" value="PAP-like"/>
</dbReference>
<evidence type="ECO:0000313" key="10">
    <source>
        <dbReference type="Proteomes" id="UP000734854"/>
    </source>
</evidence>
<feature type="transmembrane region" description="Helical" evidence="7">
    <location>
        <begin position="115"/>
        <end position="133"/>
    </location>
</feature>
<dbReference type="GO" id="GO:0008195">
    <property type="term" value="F:phosphatidate phosphatase activity"/>
    <property type="evidence" value="ECO:0007669"/>
    <property type="project" value="TreeGrafter"/>
</dbReference>
<keyword evidence="4" id="KW-0378">Hydrolase</keyword>
<feature type="transmembrane region" description="Helical" evidence="7">
    <location>
        <begin position="42"/>
        <end position="62"/>
    </location>
</feature>
<comment type="similarity">
    <text evidence="2">Belongs to the PA-phosphatase related phosphoesterase family.</text>
</comment>
<organism evidence="9 10">
    <name type="scientific">Zingiber officinale</name>
    <name type="common">Ginger</name>
    <name type="synonym">Amomum zingiber</name>
    <dbReference type="NCBI Taxonomy" id="94328"/>
    <lineage>
        <taxon>Eukaryota</taxon>
        <taxon>Viridiplantae</taxon>
        <taxon>Streptophyta</taxon>
        <taxon>Embryophyta</taxon>
        <taxon>Tracheophyta</taxon>
        <taxon>Spermatophyta</taxon>
        <taxon>Magnoliopsida</taxon>
        <taxon>Liliopsida</taxon>
        <taxon>Zingiberales</taxon>
        <taxon>Zingiberaceae</taxon>
        <taxon>Zingiber</taxon>
    </lineage>
</organism>
<keyword evidence="10" id="KW-1185">Reference proteome</keyword>